<keyword evidence="4" id="KW-1185">Reference proteome</keyword>
<dbReference type="GO" id="GO:0004527">
    <property type="term" value="F:exonuclease activity"/>
    <property type="evidence" value="ECO:0007669"/>
    <property type="project" value="InterPro"/>
</dbReference>
<reference evidence="3 4" key="1">
    <citation type="journal article" date="2013" name="Proc. Natl. Acad. Sci. U.S.A.">
        <title>The king cobra genome reveals dynamic gene evolution and adaptation in the snake venom system.</title>
        <authorList>
            <person name="Vonk F.J."/>
            <person name="Casewell N.R."/>
            <person name="Henkel C.V."/>
            <person name="Heimberg A.M."/>
            <person name="Jansen H.J."/>
            <person name="McCleary R.J."/>
            <person name="Kerkkamp H.M."/>
            <person name="Vos R.A."/>
            <person name="Guerreiro I."/>
            <person name="Calvete J.J."/>
            <person name="Wuster W."/>
            <person name="Woods A.E."/>
            <person name="Logan J.M."/>
            <person name="Harrison R.A."/>
            <person name="Castoe T.A."/>
            <person name="de Koning A.P."/>
            <person name="Pollock D.D."/>
            <person name="Yandell M."/>
            <person name="Calderon D."/>
            <person name="Renjifo C."/>
            <person name="Currier R.B."/>
            <person name="Salgado D."/>
            <person name="Pla D."/>
            <person name="Sanz L."/>
            <person name="Hyder A.S."/>
            <person name="Ribeiro J.M."/>
            <person name="Arntzen J.W."/>
            <person name="van den Thillart G.E."/>
            <person name="Boetzer M."/>
            <person name="Pirovano W."/>
            <person name="Dirks R.P."/>
            <person name="Spaink H.P."/>
            <person name="Duboule D."/>
            <person name="McGlinn E."/>
            <person name="Kini R.M."/>
            <person name="Richardson M.K."/>
        </authorList>
    </citation>
    <scope>NUCLEOTIDE SEQUENCE</scope>
    <source>
        <tissue evidence="3">Blood</tissue>
    </source>
</reference>
<dbReference type="AlphaFoldDB" id="V8NRJ8"/>
<dbReference type="Gene3D" id="3.30.420.10">
    <property type="entry name" value="Ribonuclease H-like superfamily/Ribonuclease H"/>
    <property type="match status" value="1"/>
</dbReference>
<dbReference type="EMBL" id="AZIM01002364">
    <property type="protein sequence ID" value="ETE64172.1"/>
    <property type="molecule type" value="Genomic_DNA"/>
</dbReference>
<dbReference type="InterPro" id="IPR036397">
    <property type="entry name" value="RNaseH_sf"/>
</dbReference>
<organism evidence="3 4">
    <name type="scientific">Ophiophagus hannah</name>
    <name type="common">King cobra</name>
    <name type="synonym">Naja hannah</name>
    <dbReference type="NCBI Taxonomy" id="8665"/>
    <lineage>
        <taxon>Eukaryota</taxon>
        <taxon>Metazoa</taxon>
        <taxon>Chordata</taxon>
        <taxon>Craniata</taxon>
        <taxon>Vertebrata</taxon>
        <taxon>Euteleostomi</taxon>
        <taxon>Lepidosauria</taxon>
        <taxon>Squamata</taxon>
        <taxon>Bifurcata</taxon>
        <taxon>Unidentata</taxon>
        <taxon>Episquamata</taxon>
        <taxon>Toxicofera</taxon>
        <taxon>Serpentes</taxon>
        <taxon>Colubroidea</taxon>
        <taxon>Elapidae</taxon>
        <taxon>Elapinae</taxon>
        <taxon>Ophiophagus</taxon>
    </lineage>
</organism>
<proteinExistence type="predicted"/>
<dbReference type="GO" id="GO:0005634">
    <property type="term" value="C:nucleus"/>
    <property type="evidence" value="ECO:0007669"/>
    <property type="project" value="TreeGrafter"/>
</dbReference>
<sequence>MVVILHGVDQLHFYRYYLQFKHLRKTFKHRFCLPALSGGFIEKLGRLGTNDGQQLSSEETTDRKGAKMLTWIFRANVSLVPERDEVPIIQKHTEKVCRLSSYILTREEMRVYDYPVEDTSLLYVRKGGRRFKLKFLAAAVLGKEIQSTAQLGHDPTEDAQSALELAQYFIEQGPRKVAELNLEARLSEQRKMGETETKVNVEQNDRIQKGIPNSSEKTLLLGGPDDVQNHTASSNEQILQKALEEIPKSPVNVIQLALAPFLSLPKPHLCIQYEVLEGAQLALEDLNGAEIGGSVLKVQRPVTEMTLEGEMLLQELERDPENEATLYLAGLKKCQEETELREQLGPLEGLRSIFWPRDLQSRRQKNYCFLSKWGHKYVLQNNIAA</sequence>
<evidence type="ECO:0000313" key="4">
    <source>
        <dbReference type="Proteomes" id="UP000018936"/>
    </source>
</evidence>
<gene>
    <name evidence="3" type="ORF">L345_10053</name>
</gene>
<dbReference type="InterPro" id="IPR047021">
    <property type="entry name" value="REXO1/3/4-like"/>
</dbReference>
<dbReference type="InterPro" id="IPR035979">
    <property type="entry name" value="RBD_domain_sf"/>
</dbReference>
<evidence type="ECO:0000256" key="2">
    <source>
        <dbReference type="ARBA" id="ARBA00022801"/>
    </source>
</evidence>
<dbReference type="SUPFAM" id="SSF54928">
    <property type="entry name" value="RNA-binding domain, RBD"/>
    <property type="match status" value="1"/>
</dbReference>
<dbReference type="OrthoDB" id="3996471at2759"/>
<dbReference type="Proteomes" id="UP000018936">
    <property type="component" value="Unassembled WGS sequence"/>
</dbReference>
<dbReference type="Gene3D" id="3.30.70.330">
    <property type="match status" value="2"/>
</dbReference>
<name>V8NRJ8_OPHHA</name>
<dbReference type="PANTHER" id="PTHR12801">
    <property type="entry name" value="RNA EXONUCLEASE REXO1 / RECO3 FAMILY MEMBER-RELATED"/>
    <property type="match status" value="1"/>
</dbReference>
<evidence type="ECO:0000313" key="3">
    <source>
        <dbReference type="EMBL" id="ETE64172.1"/>
    </source>
</evidence>
<dbReference type="GO" id="GO:0003676">
    <property type="term" value="F:nucleic acid binding"/>
    <property type="evidence" value="ECO:0007669"/>
    <property type="project" value="InterPro"/>
</dbReference>
<comment type="caution">
    <text evidence="3">The sequence shown here is derived from an EMBL/GenBank/DDBJ whole genome shotgun (WGS) entry which is preliminary data.</text>
</comment>
<keyword evidence="2" id="KW-0378">Hydrolase</keyword>
<dbReference type="PANTHER" id="PTHR12801:SF82">
    <property type="entry name" value="RNA EXONUCLEASE 5"/>
    <property type="match status" value="1"/>
</dbReference>
<accession>V8NRJ8</accession>
<evidence type="ECO:0000256" key="1">
    <source>
        <dbReference type="ARBA" id="ARBA00022722"/>
    </source>
</evidence>
<dbReference type="InterPro" id="IPR012677">
    <property type="entry name" value="Nucleotide-bd_a/b_plait_sf"/>
</dbReference>
<keyword evidence="1" id="KW-0540">Nuclease</keyword>
<protein>
    <submittedName>
        <fullName evidence="3">Uncharacterized protein</fullName>
    </submittedName>
</protein>